<evidence type="ECO:0000259" key="1">
    <source>
        <dbReference type="Pfam" id="PF13403"/>
    </source>
</evidence>
<dbReference type="EMBL" id="FZQB01000025">
    <property type="protein sequence ID" value="SNT76695.1"/>
    <property type="molecule type" value="Genomic_DNA"/>
</dbReference>
<dbReference type="InterPro" id="IPR049804">
    <property type="entry name" value="Choice_anch_L"/>
</dbReference>
<evidence type="ECO:0000313" key="3">
    <source>
        <dbReference type="Proteomes" id="UP000198307"/>
    </source>
</evidence>
<proteinExistence type="predicted"/>
<keyword evidence="3" id="KW-1185">Reference proteome</keyword>
<evidence type="ECO:0000313" key="2">
    <source>
        <dbReference type="EMBL" id="SNT76695.1"/>
    </source>
</evidence>
<accession>A0A239Q2H5</accession>
<dbReference type="AlphaFoldDB" id="A0A239Q2H5"/>
<dbReference type="InterPro" id="IPR028992">
    <property type="entry name" value="Hedgehog/Intein_dom"/>
</dbReference>
<name>A0A239Q2H5_9RHOB</name>
<dbReference type="Pfam" id="PF13403">
    <property type="entry name" value="Hint_2"/>
    <property type="match status" value="1"/>
</dbReference>
<dbReference type="InterPro" id="IPR036844">
    <property type="entry name" value="Hint_dom_sf"/>
</dbReference>
<sequence>MATFTSGTATEYAQQILGSGATINSVTQIGNGAQIRIFDDAADAVSQGVAPQNSGLIISTGNAYNFNDGDSTNDHLSDSLDSSGDAQLETTVGSGGSADAAGLVINFTANASGSFTVPFTFMTEEYPQYFNSGFSDAAAVYLDGVLVPISDQTGGYFNIDSTENGAYLSNGDTDDTLSYDSTDFNAIKTGVATLNVVEGQTYELKIVIADFGDSNYNSALMIGSDALFCFARGTLIETADGPRPVESLKPGDLVKTRDNGLKPVEWLGMTHVDAHRLADQPKLCPVRICAGALGQSADGESLPTRDLIVSPQHRVLVRSKIANRMADTPEVLVPAIRLTDLPGIEQYSPEQGVDYFHILFDRHEIVYSEGAQTESLYTGPEVLKSLSSEAREEISALFPELCDPENLAQPARPLFVAKKARKLVARHLHNKQPIYGDITL</sequence>
<dbReference type="Proteomes" id="UP000198307">
    <property type="component" value="Unassembled WGS sequence"/>
</dbReference>
<dbReference type="SUPFAM" id="SSF51294">
    <property type="entry name" value="Hedgehog/intein (Hint) domain"/>
    <property type="match status" value="1"/>
</dbReference>
<gene>
    <name evidence="2" type="ORF">SAMN05444959_1252</name>
</gene>
<dbReference type="NCBIfam" id="NF038133">
    <property type="entry name" value="choice_anch_L"/>
    <property type="match status" value="1"/>
</dbReference>
<reference evidence="2 3" key="1">
    <citation type="submission" date="2017-07" db="EMBL/GenBank/DDBJ databases">
        <authorList>
            <person name="Sun Z.S."/>
            <person name="Albrecht U."/>
            <person name="Echele G."/>
            <person name="Lee C.C."/>
        </authorList>
    </citation>
    <scope>NUCLEOTIDE SEQUENCE [LARGE SCALE GENOMIC DNA]</scope>
    <source>
        <strain evidence="2 3">DSM 14827</strain>
    </source>
</reference>
<organism evidence="2 3">
    <name type="scientific">Paracoccus seriniphilus</name>
    <dbReference type="NCBI Taxonomy" id="184748"/>
    <lineage>
        <taxon>Bacteria</taxon>
        <taxon>Pseudomonadati</taxon>
        <taxon>Pseudomonadota</taxon>
        <taxon>Alphaproteobacteria</taxon>
        <taxon>Rhodobacterales</taxon>
        <taxon>Paracoccaceae</taxon>
        <taxon>Paracoccus</taxon>
    </lineage>
</organism>
<feature type="domain" description="Hedgehog/Intein (Hint)" evidence="1">
    <location>
        <begin position="229"/>
        <end position="379"/>
    </location>
</feature>
<protein>
    <submittedName>
        <fullName evidence="2">Hint domain-containing protein</fullName>
    </submittedName>
</protein>
<dbReference type="Gene3D" id="2.170.16.10">
    <property type="entry name" value="Hedgehog/Intein (Hint) domain"/>
    <property type="match status" value="1"/>
</dbReference>